<evidence type="ECO:0000313" key="5">
    <source>
        <dbReference type="Proteomes" id="UP000186601"/>
    </source>
</evidence>
<dbReference type="GO" id="GO:0016491">
    <property type="term" value="F:oxidoreductase activity"/>
    <property type="evidence" value="ECO:0007669"/>
    <property type="project" value="UniProtKB-KW"/>
</dbReference>
<organism evidence="4 5">
    <name type="scientific">Hermanssonia centrifuga</name>
    <dbReference type="NCBI Taxonomy" id="98765"/>
    <lineage>
        <taxon>Eukaryota</taxon>
        <taxon>Fungi</taxon>
        <taxon>Dikarya</taxon>
        <taxon>Basidiomycota</taxon>
        <taxon>Agaricomycotina</taxon>
        <taxon>Agaricomycetes</taxon>
        <taxon>Polyporales</taxon>
        <taxon>Meruliaceae</taxon>
        <taxon>Hermanssonia</taxon>
    </lineage>
</organism>
<comment type="caution">
    <text evidence="4">The sequence shown here is derived from an EMBL/GenBank/DDBJ whole genome shotgun (WGS) entry which is preliminary data.</text>
</comment>
<name>A0A2R6NLS7_9APHY</name>
<evidence type="ECO:0000256" key="2">
    <source>
        <dbReference type="ARBA" id="ARBA00022827"/>
    </source>
</evidence>
<evidence type="ECO:0000256" key="3">
    <source>
        <dbReference type="ARBA" id="ARBA00023002"/>
    </source>
</evidence>
<gene>
    <name evidence="4" type="ORF">PHLCEN_2v10861</name>
</gene>
<dbReference type="InterPro" id="IPR036188">
    <property type="entry name" value="FAD/NAD-bd_sf"/>
</dbReference>
<dbReference type="EMBL" id="MLYV02001088">
    <property type="protein sequence ID" value="PSR73283.1"/>
    <property type="molecule type" value="Genomic_DNA"/>
</dbReference>
<dbReference type="Gene3D" id="3.50.50.60">
    <property type="entry name" value="FAD/NAD(P)-binding domain"/>
    <property type="match status" value="1"/>
</dbReference>
<dbReference type="PANTHER" id="PTHR46720">
    <property type="entry name" value="HYDROXYLASE, PUTATIVE (AFU_ORTHOLOGUE AFUA_3G01460)-RELATED"/>
    <property type="match status" value="1"/>
</dbReference>
<proteinExistence type="predicted"/>
<protein>
    <submittedName>
        <fullName evidence="4">Uncharacterized protein</fullName>
    </submittedName>
</protein>
<dbReference type="SUPFAM" id="SSF51905">
    <property type="entry name" value="FAD/NAD(P)-binding domain"/>
    <property type="match status" value="1"/>
</dbReference>
<dbReference type="OrthoDB" id="417877at2759"/>
<keyword evidence="3" id="KW-0560">Oxidoreductase</keyword>
<dbReference type="AlphaFoldDB" id="A0A2R6NLS7"/>
<evidence type="ECO:0000256" key="1">
    <source>
        <dbReference type="ARBA" id="ARBA00022630"/>
    </source>
</evidence>
<dbReference type="STRING" id="98765.A0A2R6NLS7"/>
<evidence type="ECO:0000313" key="4">
    <source>
        <dbReference type="EMBL" id="PSR73283.1"/>
    </source>
</evidence>
<sequence>MVPTQDDSKATTKFRVAICGGGIAGICLALSLSKYPDIQVDLYEAAARFTEIGAGLTVQGRTWKPLELMGVDATLRKAAAAANNVATSEFSIRDIFPF</sequence>
<keyword evidence="1" id="KW-0285">Flavoprotein</keyword>
<dbReference type="InterPro" id="IPR051104">
    <property type="entry name" value="FAD_monoxygenase"/>
</dbReference>
<accession>A0A2R6NLS7</accession>
<dbReference type="GO" id="GO:0044550">
    <property type="term" value="P:secondary metabolite biosynthetic process"/>
    <property type="evidence" value="ECO:0007669"/>
    <property type="project" value="TreeGrafter"/>
</dbReference>
<keyword evidence="2" id="KW-0274">FAD</keyword>
<reference evidence="4 5" key="1">
    <citation type="submission" date="2018-02" db="EMBL/GenBank/DDBJ databases">
        <title>Genome sequence of the basidiomycete white-rot fungus Phlebia centrifuga.</title>
        <authorList>
            <person name="Granchi Z."/>
            <person name="Peng M."/>
            <person name="de Vries R.P."/>
            <person name="Hilden K."/>
            <person name="Makela M.R."/>
            <person name="Grigoriev I."/>
            <person name="Riley R."/>
        </authorList>
    </citation>
    <scope>NUCLEOTIDE SEQUENCE [LARGE SCALE GENOMIC DNA]</scope>
    <source>
        <strain evidence="4 5">FBCC195</strain>
    </source>
</reference>
<dbReference type="Proteomes" id="UP000186601">
    <property type="component" value="Unassembled WGS sequence"/>
</dbReference>
<dbReference type="PANTHER" id="PTHR46720:SF3">
    <property type="entry name" value="FAD-BINDING DOMAIN-CONTAINING PROTEIN-RELATED"/>
    <property type="match status" value="1"/>
</dbReference>
<keyword evidence="5" id="KW-1185">Reference proteome</keyword>